<evidence type="ECO:0000256" key="1">
    <source>
        <dbReference type="SAM" id="MobiDB-lite"/>
    </source>
</evidence>
<feature type="transmembrane region" description="Helical" evidence="2">
    <location>
        <begin position="27"/>
        <end position="47"/>
    </location>
</feature>
<dbReference type="EMBL" id="QEKW01000013">
    <property type="protein sequence ID" value="PVZ06296.1"/>
    <property type="molecule type" value="Genomic_DNA"/>
</dbReference>
<proteinExistence type="predicted"/>
<protein>
    <submittedName>
        <fullName evidence="3">Uncharacterized protein</fullName>
    </submittedName>
</protein>
<keyword evidence="2" id="KW-1133">Transmembrane helix</keyword>
<reference evidence="3 4" key="1">
    <citation type="submission" date="2018-04" db="EMBL/GenBank/DDBJ databases">
        <title>Genomic Encyclopedia of Type Strains, Phase IV (KMG-IV): sequencing the most valuable type-strain genomes for metagenomic binning, comparative biology and taxonomic classification.</title>
        <authorList>
            <person name="Goeker M."/>
        </authorList>
    </citation>
    <scope>NUCLEOTIDE SEQUENCE [LARGE SCALE GENOMIC DNA]</scope>
    <source>
        <strain evidence="3 4">DSM 45771</strain>
    </source>
</reference>
<feature type="region of interest" description="Disordered" evidence="1">
    <location>
        <begin position="1"/>
        <end position="21"/>
    </location>
</feature>
<keyword evidence="2" id="KW-0472">Membrane</keyword>
<evidence type="ECO:0000313" key="3">
    <source>
        <dbReference type="EMBL" id="PVZ06296.1"/>
    </source>
</evidence>
<sequence length="212" mass="21208">MSTVTQLGPAASPTTTPPARGPRLDRLVAGALLVAVGAAWLLDAVGVSVPWRLFPAIALVVVGAVLVVAAAGGWPHRGLVGLGALLLVAAVAVGVHVERFAGPVGDQLVAPPPGAWPTHTRLLAGTATVDLTRHPLPPDGHLDVAVGAGRVVVVLPPASPAGVDVEVVAGGVLVDGVRVDDGVHARWVEPASDGPTVAVDVALGEVEVHHAR</sequence>
<dbReference type="Proteomes" id="UP000245639">
    <property type="component" value="Unassembled WGS sequence"/>
</dbReference>
<feature type="transmembrane region" description="Helical" evidence="2">
    <location>
        <begin position="53"/>
        <end position="72"/>
    </location>
</feature>
<gene>
    <name evidence="3" type="ORF">C8D89_11334</name>
</gene>
<feature type="transmembrane region" description="Helical" evidence="2">
    <location>
        <begin position="79"/>
        <end position="97"/>
    </location>
</feature>
<comment type="caution">
    <text evidence="3">The sequence shown here is derived from an EMBL/GenBank/DDBJ whole genome shotgun (WGS) entry which is preliminary data.</text>
</comment>
<keyword evidence="2" id="KW-0812">Transmembrane</keyword>
<evidence type="ECO:0000256" key="2">
    <source>
        <dbReference type="SAM" id="Phobius"/>
    </source>
</evidence>
<accession>A0A2U1F2A3</accession>
<keyword evidence="4" id="KW-1185">Reference proteome</keyword>
<dbReference type="AlphaFoldDB" id="A0A2U1F2A3"/>
<organism evidence="3 4">
    <name type="scientific">Actinomycetospora cinnamomea</name>
    <dbReference type="NCBI Taxonomy" id="663609"/>
    <lineage>
        <taxon>Bacteria</taxon>
        <taxon>Bacillati</taxon>
        <taxon>Actinomycetota</taxon>
        <taxon>Actinomycetes</taxon>
        <taxon>Pseudonocardiales</taxon>
        <taxon>Pseudonocardiaceae</taxon>
        <taxon>Actinomycetospora</taxon>
    </lineage>
</organism>
<evidence type="ECO:0000313" key="4">
    <source>
        <dbReference type="Proteomes" id="UP000245639"/>
    </source>
</evidence>
<name>A0A2U1F2A3_9PSEU</name>